<evidence type="ECO:0000256" key="1">
    <source>
        <dbReference type="ARBA" id="ARBA00022490"/>
    </source>
</evidence>
<feature type="region of interest" description="Knob domain" evidence="9">
    <location>
        <begin position="759"/>
        <end position="856"/>
    </location>
</feature>
<evidence type="ECO:0000259" key="12">
    <source>
        <dbReference type="PROSITE" id="PS50103"/>
    </source>
</evidence>
<dbReference type="InterPro" id="IPR000571">
    <property type="entry name" value="Znf_CCCH"/>
</dbReference>
<dbReference type="InterPro" id="IPR041332">
    <property type="entry name" value="Pan3_CK"/>
</dbReference>
<dbReference type="InterPro" id="IPR011009">
    <property type="entry name" value="Kinase-like_dom_sf"/>
</dbReference>
<comment type="similarity">
    <text evidence="9">Belongs to the protein kinase superfamily. PAN3 family.</text>
</comment>
<dbReference type="GO" id="GO:0008143">
    <property type="term" value="F:poly(A) binding"/>
    <property type="evidence" value="ECO:0007669"/>
    <property type="project" value="TreeGrafter"/>
</dbReference>
<dbReference type="SMART" id="SM00356">
    <property type="entry name" value="ZnF_C3H1"/>
    <property type="match status" value="1"/>
</dbReference>
<evidence type="ECO:0000313" key="14">
    <source>
        <dbReference type="Proteomes" id="UP000472272"/>
    </source>
</evidence>
<dbReference type="GeneTree" id="ENSGT00390000001504"/>
<organism evidence="13 14">
    <name type="scientific">Podarcis muralis</name>
    <name type="common">Wall lizard</name>
    <name type="synonym">Lacerta muralis</name>
    <dbReference type="NCBI Taxonomy" id="64176"/>
    <lineage>
        <taxon>Eukaryota</taxon>
        <taxon>Metazoa</taxon>
        <taxon>Chordata</taxon>
        <taxon>Craniata</taxon>
        <taxon>Vertebrata</taxon>
        <taxon>Euteleostomi</taxon>
        <taxon>Lepidosauria</taxon>
        <taxon>Squamata</taxon>
        <taxon>Bifurcata</taxon>
        <taxon>Unidentata</taxon>
        <taxon>Episquamata</taxon>
        <taxon>Laterata</taxon>
        <taxon>Lacertibaenia</taxon>
        <taxon>Lacertidae</taxon>
        <taxon>Podarcis</taxon>
    </lineage>
</organism>
<dbReference type="HAMAP" id="MF_03181">
    <property type="entry name" value="PAN3"/>
    <property type="match status" value="1"/>
</dbReference>
<dbReference type="GO" id="GO:0031251">
    <property type="term" value="C:PAN complex"/>
    <property type="evidence" value="ECO:0007669"/>
    <property type="project" value="UniProtKB-UniRule"/>
</dbReference>
<keyword evidence="6 10" id="KW-0862">Zinc</keyword>
<keyword evidence="8 9" id="KW-0175">Coiled coil</keyword>
<evidence type="ECO:0000256" key="8">
    <source>
        <dbReference type="ARBA" id="ARBA00023054"/>
    </source>
</evidence>
<dbReference type="SUPFAM" id="SSF90229">
    <property type="entry name" value="CCCH zinc finger"/>
    <property type="match status" value="1"/>
</dbReference>
<dbReference type="GO" id="GO:0005524">
    <property type="term" value="F:ATP binding"/>
    <property type="evidence" value="ECO:0007669"/>
    <property type="project" value="UniProtKB-UniRule"/>
</dbReference>
<dbReference type="GO" id="GO:0000289">
    <property type="term" value="P:nuclear-transcribed mRNA poly(A) tail shortening"/>
    <property type="evidence" value="ECO:0007669"/>
    <property type="project" value="UniProtKB-UniRule"/>
</dbReference>
<dbReference type="Gene3D" id="1.10.287.3700">
    <property type="match status" value="1"/>
</dbReference>
<dbReference type="GO" id="GO:0000932">
    <property type="term" value="C:P-body"/>
    <property type="evidence" value="ECO:0007669"/>
    <property type="project" value="UniProtKB-SubCell"/>
</dbReference>
<dbReference type="Pfam" id="PF18101">
    <property type="entry name" value="Pan3_CK"/>
    <property type="match status" value="1"/>
</dbReference>
<keyword evidence="7 9" id="KW-0067">ATP-binding</keyword>
<reference evidence="13" key="2">
    <citation type="submission" date="2025-08" db="UniProtKB">
        <authorList>
            <consortium name="Ensembl"/>
        </authorList>
    </citation>
    <scope>IDENTIFICATION</scope>
</reference>
<dbReference type="FunFam" id="1.10.510.10:FF:000644">
    <property type="entry name" value="Poly(A) specific ribonuclease subunit PAN3"/>
    <property type="match status" value="1"/>
</dbReference>
<dbReference type="GO" id="GO:0008270">
    <property type="term" value="F:zinc ion binding"/>
    <property type="evidence" value="ECO:0007669"/>
    <property type="project" value="UniProtKB-KW"/>
</dbReference>
<evidence type="ECO:0000256" key="7">
    <source>
        <dbReference type="ARBA" id="ARBA00022840"/>
    </source>
</evidence>
<comment type="domain">
    <text evidence="9">Contains a pseudokinase domain. The protein kinase domain is predicted to be catalytically inactive because some of the residues important for catalytic activity are substituted and it lacks the equivalent of the binding site for a peptide substrate. However, it has retained an ATP-binding site and ATP-binding is required for mRNA degradation, stimulating the activity of the PAN2 nuclease in vitro. The nucleotide-binding site is juxtaposed to the RNase active site of PAN2 in the complex and may actually bind nucleosides of a poly(A) RNA rather than ATP, feeding the poly(A)-tail to the active site of the deadenylase and thus increasing the efficiency with which this distributive enzyme degrades oligo(A) RNAs.</text>
</comment>
<evidence type="ECO:0000256" key="6">
    <source>
        <dbReference type="ARBA" id="ARBA00022833"/>
    </source>
</evidence>
<keyword evidence="3 10" id="KW-0479">Metal-binding</keyword>
<dbReference type="SUPFAM" id="SSF56112">
    <property type="entry name" value="Protein kinase-like (PK-like)"/>
    <property type="match status" value="1"/>
</dbReference>
<evidence type="ECO:0000256" key="5">
    <source>
        <dbReference type="ARBA" id="ARBA00022771"/>
    </source>
</evidence>
<protein>
    <recommendedName>
        <fullName evidence="9">PAN2-PAN3 deadenylation complex subunit PAN3</fullName>
    </recommendedName>
    <alternativeName>
        <fullName evidence="9">PAB1P-dependent poly(A)-specific ribonuclease</fullName>
    </alternativeName>
    <alternativeName>
        <fullName evidence="9">Poly(A)-nuclease deadenylation complex subunit 3</fullName>
        <shortName evidence="9">PAN deadenylation complex subunit 3</shortName>
    </alternativeName>
</protein>
<evidence type="ECO:0000256" key="10">
    <source>
        <dbReference type="PROSITE-ProRule" id="PRU00723"/>
    </source>
</evidence>
<feature type="coiled-coil region" evidence="9">
    <location>
        <begin position="720"/>
        <end position="758"/>
    </location>
</feature>
<accession>A0A670I234</accession>
<dbReference type="PANTHER" id="PTHR12272">
    <property type="entry name" value="DEADENYLATION COMPLEX SUBUNIT PAN3"/>
    <property type="match status" value="1"/>
</dbReference>
<dbReference type="AlphaFoldDB" id="A0A670I234"/>
<dbReference type="PANTHER" id="PTHR12272:SF11">
    <property type="entry name" value="PAN2-PAN3 DEADENYLATION COMPLEX SUBUNIT PAN3"/>
    <property type="match status" value="1"/>
</dbReference>
<dbReference type="FunFam" id="1.20.5.5160:FF:000001">
    <property type="entry name" value="PAN2-PAN3 deadenylation complex subunit PAN3"/>
    <property type="match status" value="1"/>
</dbReference>
<dbReference type="InterPro" id="IPR036855">
    <property type="entry name" value="Znf_CCCH_sf"/>
</dbReference>
<dbReference type="GO" id="GO:0010606">
    <property type="term" value="P:positive regulation of cytoplasmic mRNA processing body assembly"/>
    <property type="evidence" value="ECO:0007669"/>
    <property type="project" value="UniProtKB-UniRule"/>
</dbReference>
<feature type="region of interest" description="Disordered" evidence="11">
    <location>
        <begin position="338"/>
        <end position="375"/>
    </location>
</feature>
<keyword evidence="4 9" id="KW-0547">Nucleotide-binding</keyword>
<feature type="domain" description="C3H1-type" evidence="12">
    <location>
        <begin position="39"/>
        <end position="67"/>
    </location>
</feature>
<reference evidence="13 14" key="1">
    <citation type="journal article" date="2019" name="Proc. Natl. Acad. Sci. U.S.A.">
        <title>Regulatory changes in pterin and carotenoid genes underlie balanced color polymorphisms in the wall lizard.</title>
        <authorList>
            <person name="Andrade P."/>
            <person name="Pinho C."/>
            <person name="Perez I de Lanuza G."/>
            <person name="Afonso S."/>
            <person name="Brejcha J."/>
            <person name="Rubin C.J."/>
            <person name="Wallerman O."/>
            <person name="Pereira P."/>
            <person name="Sabatino S.J."/>
            <person name="Bellati A."/>
            <person name="Pellitteri-Rosa D."/>
            <person name="Bosakova Z."/>
            <person name="Bunikis I."/>
            <person name="Carretero M.A."/>
            <person name="Feiner N."/>
            <person name="Marsik P."/>
            <person name="Pauperio F."/>
            <person name="Salvi D."/>
            <person name="Soler L."/>
            <person name="While G.M."/>
            <person name="Uller T."/>
            <person name="Font E."/>
            <person name="Andersson L."/>
            <person name="Carneiro M."/>
        </authorList>
    </citation>
    <scope>NUCLEOTIDE SEQUENCE</scope>
</reference>
<dbReference type="InterPro" id="IPR030844">
    <property type="entry name" value="PAN3"/>
</dbReference>
<name>A0A670I234_PODMU</name>
<comment type="domain">
    <text evidence="9">The N-terminal zinc finger binds to poly(A) RNA.</text>
</comment>
<dbReference type="FunFam" id="1.10.510.10:FF:000975">
    <property type="entry name" value="Poly(A) specific ribonuclease subunit PAN3"/>
    <property type="match status" value="1"/>
</dbReference>
<reference evidence="13" key="3">
    <citation type="submission" date="2025-09" db="UniProtKB">
        <authorList>
            <consortium name="Ensembl"/>
        </authorList>
    </citation>
    <scope>IDENTIFICATION</scope>
</reference>
<proteinExistence type="inferred from homology"/>
<feature type="binding site" evidence="9">
    <location>
        <position position="530"/>
    </location>
    <ligand>
        <name>ATP</name>
        <dbReference type="ChEBI" id="CHEBI:30616"/>
    </ligand>
</feature>
<dbReference type="Gene3D" id="1.10.510.10">
    <property type="entry name" value="Transferase(Phosphotransferase) domain 1"/>
    <property type="match status" value="2"/>
</dbReference>
<comment type="subcellular location">
    <subcellularLocation>
        <location evidence="9">Cytoplasm</location>
        <location evidence="9">P-body</location>
    </subcellularLocation>
</comment>
<feature type="binding site" evidence="9">
    <location>
        <begin position="614"/>
        <end position="615"/>
    </location>
    <ligand>
        <name>ATP</name>
        <dbReference type="ChEBI" id="CHEBI:30616"/>
    </ligand>
</feature>
<evidence type="ECO:0000256" key="4">
    <source>
        <dbReference type="ARBA" id="ARBA00022741"/>
    </source>
</evidence>
<keyword evidence="5 10" id="KW-0863">Zinc-finger</keyword>
<evidence type="ECO:0000256" key="2">
    <source>
        <dbReference type="ARBA" id="ARBA00022664"/>
    </source>
</evidence>
<gene>
    <name evidence="9 13" type="primary">PAN3</name>
</gene>
<dbReference type="GO" id="GO:0006397">
    <property type="term" value="P:mRNA processing"/>
    <property type="evidence" value="ECO:0007669"/>
    <property type="project" value="UniProtKB-KW"/>
</dbReference>
<evidence type="ECO:0000313" key="13">
    <source>
        <dbReference type="Ensembl" id="ENSPMRP00000006018.1"/>
    </source>
</evidence>
<evidence type="ECO:0000256" key="3">
    <source>
        <dbReference type="ARBA" id="ARBA00022723"/>
    </source>
</evidence>
<dbReference type="FunFam" id="1.10.287.3700:FF:000001">
    <property type="entry name" value="PAN2-PAN3 deadenylation complex subunit PAN3"/>
    <property type="match status" value="1"/>
</dbReference>
<keyword evidence="2 9" id="KW-0507">mRNA processing</keyword>
<keyword evidence="1 9" id="KW-0963">Cytoplasm</keyword>
<comment type="domain">
    <text evidence="9">The pseudokinase domain, the coiled-coil (CC), and C-terminal knob domain (CK) form a structural unit (PKC) that forms an extensive high-affinity interaction surface for PAN2.</text>
</comment>
<evidence type="ECO:0000256" key="9">
    <source>
        <dbReference type="HAMAP-Rule" id="MF_03181"/>
    </source>
</evidence>
<comment type="subunit">
    <text evidence="9">Homodimer. Forms a heterotrimer with a catalytic subunit PAN2 to form the poly(A)-nuclease (PAN) deadenylation complex. Interacts (via PAM-2 motif) with poly(A)-binding protein PABPC1 (via PABC domain), conferring substrate specificity of the enzyme complex. Interacts with the GW182 family proteins TNRC6A, TNRC6B and TNRC6C.</text>
</comment>
<dbReference type="PROSITE" id="PS50103">
    <property type="entry name" value="ZF_C3H1"/>
    <property type="match status" value="1"/>
</dbReference>
<comment type="caution">
    <text evidence="9">Lacks conserved residue(s) required for the propagation of feature annotation.</text>
</comment>
<evidence type="ECO:0000256" key="11">
    <source>
        <dbReference type="SAM" id="MobiDB-lite"/>
    </source>
</evidence>
<dbReference type="Gene3D" id="1.20.5.5160">
    <property type="match status" value="1"/>
</dbReference>
<keyword evidence="14" id="KW-1185">Reference proteome</keyword>
<dbReference type="Proteomes" id="UP000472272">
    <property type="component" value="Chromosome 4"/>
</dbReference>
<comment type="function">
    <text evidence="9">Regulatory subunit of the poly(A)-nuclease (PAN) deadenylation complex, one of two cytoplasmic mRNA deadenylases involved in general and miRNA-mediated mRNA turnover. PAN specifically shortens poly(A) tails of RNA and the activity is stimulated by poly(A)-binding protein (PABP). PAN deadenylation is followed by rapid degradation of the shortened mRNA tails by the CCR4-NOT complex. Deadenylated mRNAs are then degraded by two alternative mechanisms, namely exosome-mediated 3'-5' exonucleolytic degradation, or deadenlyation-dependent mRNA decaping and subsequent 5'-3' exonucleolytic degradation by XRN1. PAN3 acts as a positive regulator for PAN activity, recruiting the catalytic subunit PAN2 to mRNA via its interaction with RNA and PABP, and to miRNA targets via its interaction with GW182 family proteins.</text>
</comment>
<feature type="zinc finger region" description="C3H1-type" evidence="10">
    <location>
        <begin position="39"/>
        <end position="67"/>
    </location>
</feature>
<dbReference type="Ensembl" id="ENSPMRT00000006401.1">
    <property type="protein sequence ID" value="ENSPMRP00000006018.1"/>
    <property type="gene ID" value="ENSPMRG00000004057.1"/>
</dbReference>
<sequence>MNSGGIPCSSPVVAAAAAAVAAAAVGPPPGPAAAAAPVGVKLKFCRYYAKDKTCFYGEECQFLHEEPGGASAACPGPPPPVALGGLPLGLPPVPAAPAVAASPGHVGGYSGHGAAAPVAGPKKPPELLGGGAGCGHGGAGGGAGLDGPRLAIAGMDGGALAEASLTDSYFSTSFIGVNGFGSPAEAKYPMMQRITNSSSSPSLLNDSAKPYAGHDSLTSPGSSLFNDFAALSLSQRRKPRKYRLGMLEERIVPVGSKARKSKNTIGCLADRCKTGVPINMVWWNRVTENNLQTPNPAASEFIPKGGSTSRLSNMSQSNISAFSQALFSHPSMGGPANAGLAPGMSLSAGSSPLHSPKITPHTSPAPRRRSHTPNPANYMVPTSASTPVTNAVSQPPAAGQVIQKETVGGTTYFYTDTTPAPVTGMVFPNYHIYPPTAPHVAYMQPKANAPSFFMADELRQELINRHLITMAQIDQADMPAVPTEVDSYHSLFPLEPLPPPNRIQKTSNFGYITSCYKAVNSKDDLPYCLRRIHALVFAYDFHAGGETMMSRHFNDPSADAYFTKRKWGQHDGPLPRQHAGLLPESLIWAYIVQLSSALRTIHTAGLACRVMDPTKILVTGKTRLRVNCVGVFDVLTFDNSQNNPLALMAQYQQADLISLGKVVLSLACNSLAGIQRENLQKAMELVTINYSSDLKNLILYLLTDQNRLRSVNDIMPMIGARFYTQLDAAQMRNDVIEEDLAKEVQNGRLFRLLAKLGTINERPEFQKDPTWSETGDRYLLKLFRDHLFHQVTETGTPWIDLSHIISCLNKLDAGVPEKISLISRDEKSVLVVTYSDLKRCFENTFQELIAAANGQL</sequence>